<feature type="compositionally biased region" description="Low complexity" evidence="1">
    <location>
        <begin position="191"/>
        <end position="202"/>
    </location>
</feature>
<name>A0A0C9SMJ8_PAXIN</name>
<evidence type="ECO:0000313" key="2">
    <source>
        <dbReference type="EMBL" id="KIJ06299.1"/>
    </source>
</evidence>
<dbReference type="AlphaFoldDB" id="A0A0C9SMJ8"/>
<feature type="region of interest" description="Disordered" evidence="1">
    <location>
        <begin position="161"/>
        <end position="228"/>
    </location>
</feature>
<sequence length="315" mass="34810">MFDAETPSWAVFIPDHPFGPKVDRLEIHTLLPFRPPSLCVQKHQAVFHELPQHLPTLYEPAAQVITQFRRTLMQENGHLDDERAEHLLRTLGMAEPYCSLKIPELALWYTNSKPLLNPSPGDVGAVETAPHPIFFRFHYAIFFIKNWEWGGNVVDLLKGASKKKTTKRTIPPSSSTPKTPHKSPRVQGQDSPHTSPASPSTSHHFHQAQGGGGPGQSTLPSLSSDYSLTSTAPSQLSLGRLSNSIDSWGDMQGDLDGDGDDCELVSGEEVDDEVDDEADEQEIETSQGSDGPDIKLWMALFEHSTRVAQAYSHLC</sequence>
<protein>
    <submittedName>
        <fullName evidence="2">Unplaced genomic scaffold PAXINscaffold_1072, whole genome shotgun sequence</fullName>
    </submittedName>
</protein>
<organism evidence="2 3">
    <name type="scientific">Paxillus involutus ATCC 200175</name>
    <dbReference type="NCBI Taxonomy" id="664439"/>
    <lineage>
        <taxon>Eukaryota</taxon>
        <taxon>Fungi</taxon>
        <taxon>Dikarya</taxon>
        <taxon>Basidiomycota</taxon>
        <taxon>Agaricomycotina</taxon>
        <taxon>Agaricomycetes</taxon>
        <taxon>Agaricomycetidae</taxon>
        <taxon>Boletales</taxon>
        <taxon>Paxilineae</taxon>
        <taxon>Paxillaceae</taxon>
        <taxon>Paxillus</taxon>
    </lineage>
</organism>
<feature type="region of interest" description="Disordered" evidence="1">
    <location>
        <begin position="249"/>
        <end position="292"/>
    </location>
</feature>
<keyword evidence="3" id="KW-1185">Reference proteome</keyword>
<reference evidence="2 3" key="1">
    <citation type="submission" date="2014-06" db="EMBL/GenBank/DDBJ databases">
        <authorList>
            <consortium name="DOE Joint Genome Institute"/>
            <person name="Kuo A."/>
            <person name="Kohler A."/>
            <person name="Nagy L.G."/>
            <person name="Floudas D."/>
            <person name="Copeland A."/>
            <person name="Barry K.W."/>
            <person name="Cichocki N."/>
            <person name="Veneault-Fourrey C."/>
            <person name="LaButti K."/>
            <person name="Lindquist E.A."/>
            <person name="Lipzen A."/>
            <person name="Lundell T."/>
            <person name="Morin E."/>
            <person name="Murat C."/>
            <person name="Sun H."/>
            <person name="Tunlid A."/>
            <person name="Henrissat B."/>
            <person name="Grigoriev I.V."/>
            <person name="Hibbett D.S."/>
            <person name="Martin F."/>
            <person name="Nordberg H.P."/>
            <person name="Cantor M.N."/>
            <person name="Hua S.X."/>
        </authorList>
    </citation>
    <scope>NUCLEOTIDE SEQUENCE [LARGE SCALE GENOMIC DNA]</scope>
    <source>
        <strain evidence="2 3">ATCC 200175</strain>
    </source>
</reference>
<accession>A0A0C9SMJ8</accession>
<dbReference type="HOGENOM" id="CLU_883084_0_0_1"/>
<feature type="compositionally biased region" description="Polar residues" evidence="1">
    <location>
        <begin position="216"/>
        <end position="228"/>
    </location>
</feature>
<feature type="compositionally biased region" description="Low complexity" evidence="1">
    <location>
        <begin position="168"/>
        <end position="178"/>
    </location>
</feature>
<dbReference type="EMBL" id="KN820394">
    <property type="protein sequence ID" value="KIJ06299.1"/>
    <property type="molecule type" value="Genomic_DNA"/>
</dbReference>
<evidence type="ECO:0000313" key="3">
    <source>
        <dbReference type="Proteomes" id="UP000053647"/>
    </source>
</evidence>
<dbReference type="Proteomes" id="UP000053647">
    <property type="component" value="Unassembled WGS sequence"/>
</dbReference>
<gene>
    <name evidence="2" type="ORF">PAXINDRAFT_20501</name>
</gene>
<proteinExistence type="predicted"/>
<evidence type="ECO:0000256" key="1">
    <source>
        <dbReference type="SAM" id="MobiDB-lite"/>
    </source>
</evidence>
<feature type="compositionally biased region" description="Acidic residues" evidence="1">
    <location>
        <begin position="253"/>
        <end position="283"/>
    </location>
</feature>
<reference evidence="3" key="2">
    <citation type="submission" date="2015-01" db="EMBL/GenBank/DDBJ databases">
        <title>Evolutionary Origins and Diversification of the Mycorrhizal Mutualists.</title>
        <authorList>
            <consortium name="DOE Joint Genome Institute"/>
            <consortium name="Mycorrhizal Genomics Consortium"/>
            <person name="Kohler A."/>
            <person name="Kuo A."/>
            <person name="Nagy L.G."/>
            <person name="Floudas D."/>
            <person name="Copeland A."/>
            <person name="Barry K.W."/>
            <person name="Cichocki N."/>
            <person name="Veneault-Fourrey C."/>
            <person name="LaButti K."/>
            <person name="Lindquist E.A."/>
            <person name="Lipzen A."/>
            <person name="Lundell T."/>
            <person name="Morin E."/>
            <person name="Murat C."/>
            <person name="Riley R."/>
            <person name="Ohm R."/>
            <person name="Sun H."/>
            <person name="Tunlid A."/>
            <person name="Henrissat B."/>
            <person name="Grigoriev I.V."/>
            <person name="Hibbett D.S."/>
            <person name="Martin F."/>
        </authorList>
    </citation>
    <scope>NUCLEOTIDE SEQUENCE [LARGE SCALE GENOMIC DNA]</scope>
    <source>
        <strain evidence="3">ATCC 200175</strain>
    </source>
</reference>